<organism evidence="2 3">
    <name type="scientific">Lachnoclostridium phytofermentans (strain ATCC 700394 / DSM 18823 / ISDg)</name>
    <name type="common">Clostridium phytofermentans</name>
    <dbReference type="NCBI Taxonomy" id="357809"/>
    <lineage>
        <taxon>Bacteria</taxon>
        <taxon>Bacillati</taxon>
        <taxon>Bacillota</taxon>
        <taxon>Clostridia</taxon>
        <taxon>Lachnospirales</taxon>
        <taxon>Lachnospiraceae</taxon>
    </lineage>
</organism>
<keyword evidence="1" id="KW-0472">Membrane</keyword>
<reference evidence="3" key="1">
    <citation type="submission" date="2007-11" db="EMBL/GenBank/DDBJ databases">
        <title>Complete genome sequence of Clostridium phytofermentans ISDg.</title>
        <authorList>
            <person name="Leschine S.B."/>
            <person name="Warnick T.A."/>
            <person name="Blanchard J.L."/>
            <person name="Schnell D.J."/>
            <person name="Petit E.L."/>
            <person name="LaTouf W.G."/>
            <person name="Copeland A."/>
            <person name="Lucas S."/>
            <person name="Lapidus A."/>
            <person name="Barry K."/>
            <person name="Glavina del Rio T."/>
            <person name="Dalin E."/>
            <person name="Tice H."/>
            <person name="Pitluck S."/>
            <person name="Kiss H."/>
            <person name="Brettin T."/>
            <person name="Bruce D."/>
            <person name="Detter J.C."/>
            <person name="Han C."/>
            <person name="Kuske C."/>
            <person name="Schmutz J."/>
            <person name="Larimer F."/>
            <person name="Land M."/>
            <person name="Hauser L."/>
            <person name="Kyrpides N."/>
            <person name="Kim E.A."/>
            <person name="Richardson P."/>
        </authorList>
    </citation>
    <scope>NUCLEOTIDE SEQUENCE [LARGE SCALE GENOMIC DNA]</scope>
    <source>
        <strain evidence="3">ATCC 700394 / DSM 18823 / ISDg</strain>
    </source>
</reference>
<dbReference type="EMBL" id="CP000885">
    <property type="protein sequence ID" value="ABX43210.1"/>
    <property type="molecule type" value="Genomic_DNA"/>
</dbReference>
<dbReference type="AlphaFoldDB" id="A9KP40"/>
<sequence length="105" mass="11600">MNEILFSAIQIIVVILLGLVSRYVIPWLKVKLDTEKASQILAWIQTAVTAAEQIISGESKGIEKKAFVTEYMNKLLKEKGISITEEQLNLLIESAVKALNTKGGL</sequence>
<evidence type="ECO:0000256" key="1">
    <source>
        <dbReference type="SAM" id="Phobius"/>
    </source>
</evidence>
<dbReference type="STRING" id="357809.Cphy_2850"/>
<dbReference type="HOGENOM" id="CLU_161345_1_0_9"/>
<feature type="transmembrane region" description="Helical" evidence="1">
    <location>
        <begin position="6"/>
        <end position="25"/>
    </location>
</feature>
<dbReference type="RefSeq" id="WP_012200861.1">
    <property type="nucleotide sequence ID" value="NC_010001.1"/>
</dbReference>
<evidence type="ECO:0000313" key="3">
    <source>
        <dbReference type="Proteomes" id="UP000000370"/>
    </source>
</evidence>
<dbReference type="eggNOG" id="ENOG5033KWS">
    <property type="taxonomic scope" value="Bacteria"/>
</dbReference>
<dbReference type="OrthoDB" id="2059945at2"/>
<dbReference type="TCDB" id="1.E.26.1.1">
    <property type="family name" value="the holin llh (holin llh) family"/>
</dbReference>
<evidence type="ECO:0000313" key="2">
    <source>
        <dbReference type="EMBL" id="ABX43210.1"/>
    </source>
</evidence>
<dbReference type="NCBIfam" id="TIGR01673">
    <property type="entry name" value="holin_LLH"/>
    <property type="match status" value="1"/>
</dbReference>
<keyword evidence="1" id="KW-0812">Transmembrane</keyword>
<accession>A9KP40</accession>
<gene>
    <name evidence="2" type="ordered locus">Cphy_2850</name>
</gene>
<dbReference type="Proteomes" id="UP000000370">
    <property type="component" value="Chromosome"/>
</dbReference>
<name>A9KP40_LACP7</name>
<proteinExistence type="predicted"/>
<keyword evidence="1" id="KW-1133">Transmembrane helix</keyword>
<dbReference type="KEGG" id="cpy:Cphy_2850"/>
<dbReference type="InterPro" id="IPR010026">
    <property type="entry name" value="Phage_holin_LL-H"/>
</dbReference>
<dbReference type="Pfam" id="PF09682">
    <property type="entry name" value="Phage_holin_6_1"/>
    <property type="match status" value="1"/>
</dbReference>
<protein>
    <submittedName>
        <fullName evidence="2">Phage holin, LL-H family</fullName>
    </submittedName>
</protein>
<keyword evidence="3" id="KW-1185">Reference proteome</keyword>